<dbReference type="GeneID" id="136815149"/>
<evidence type="ECO:0000313" key="4">
    <source>
        <dbReference type="EnsemblMetazoa" id="CLYHEMP011109.1"/>
    </source>
</evidence>
<dbReference type="PRINTS" id="PR00463">
    <property type="entry name" value="EP450I"/>
</dbReference>
<dbReference type="PANTHER" id="PTHR24280">
    <property type="entry name" value="CYTOCHROME P450 20A1"/>
    <property type="match status" value="1"/>
</dbReference>
<dbReference type="InterPro" id="IPR036396">
    <property type="entry name" value="Cyt_P450_sf"/>
</dbReference>
<dbReference type="AlphaFoldDB" id="A0A7M5VGT5"/>
<sequence>MRQLITNIGSSDYLALATTAILLLIFTLVYLWWNERNQGKLSIPGLSSKHEIYGNLKQITKDGGLHQFLLDHHKKFGPMFSFYWGKELVVSLASPYAWKDTQTLFDRPANQFELFKPLVGVYSIQYMNTPVGQKHRKILDRHFSFTAIGLYFQTFTTIANELVTRWSKVPKDEMVPLRQHMLAVAIKSIIRTSFGEDYFKSNKEILELEAAYDVCWEEMERRLDGNMPEPDSDRQKNYDDSLNWLSKKVSQIVNHRKANKEKKDNNALDIMIDAEDLYTSDQQIFDMVISYIVGGFHTTGNLLTWAVYYLCNDSKVVDKMLTEINEVLGDGEITMDNFDKLIYARQVVDETMRCSVLAPYAARYSEYDMVIGGHVIPKHTPLLQALGCVLQDETIWPQPKRFDPDRFGPDAPKRHPLAFQPFGFAGKRKCPGYRFAYYEAIIFLVAIVRNFKVSLVPDMKVEAVHRLVTSPKEEIYINIEKR</sequence>
<feature type="transmembrane region" description="Helical" evidence="3">
    <location>
        <begin position="12"/>
        <end position="33"/>
    </location>
</feature>
<dbReference type="GO" id="GO:0016020">
    <property type="term" value="C:membrane"/>
    <property type="evidence" value="ECO:0007669"/>
    <property type="project" value="TreeGrafter"/>
</dbReference>
<dbReference type="RefSeq" id="XP_066927699.1">
    <property type="nucleotide sequence ID" value="XM_067071598.1"/>
</dbReference>
<dbReference type="Gene3D" id="1.10.630.10">
    <property type="entry name" value="Cytochrome P450"/>
    <property type="match status" value="1"/>
</dbReference>
<keyword evidence="2" id="KW-0408">Iron</keyword>
<keyword evidence="2" id="KW-0479">Metal-binding</keyword>
<dbReference type="GO" id="GO:0005506">
    <property type="term" value="F:iron ion binding"/>
    <property type="evidence" value="ECO:0007669"/>
    <property type="project" value="InterPro"/>
</dbReference>
<dbReference type="SUPFAM" id="SSF48264">
    <property type="entry name" value="Cytochrome P450"/>
    <property type="match status" value="1"/>
</dbReference>
<protein>
    <submittedName>
        <fullName evidence="4">Uncharacterized protein</fullName>
    </submittedName>
</protein>
<dbReference type="InterPro" id="IPR002401">
    <property type="entry name" value="Cyt_P450_E_grp-I"/>
</dbReference>
<keyword evidence="3" id="KW-1133">Transmembrane helix</keyword>
<keyword evidence="5" id="KW-1185">Reference proteome</keyword>
<keyword evidence="3" id="KW-0472">Membrane</keyword>
<name>A0A7M5VGT5_9CNID</name>
<dbReference type="InterPro" id="IPR001128">
    <property type="entry name" value="Cyt_P450"/>
</dbReference>
<evidence type="ECO:0000256" key="1">
    <source>
        <dbReference type="ARBA" id="ARBA00010617"/>
    </source>
</evidence>
<evidence type="ECO:0000256" key="2">
    <source>
        <dbReference type="PIRSR" id="PIRSR602401-1"/>
    </source>
</evidence>
<accession>A0A7M5VGT5</accession>
<dbReference type="Proteomes" id="UP000594262">
    <property type="component" value="Unplaced"/>
</dbReference>
<organism evidence="4 5">
    <name type="scientific">Clytia hemisphaerica</name>
    <dbReference type="NCBI Taxonomy" id="252671"/>
    <lineage>
        <taxon>Eukaryota</taxon>
        <taxon>Metazoa</taxon>
        <taxon>Cnidaria</taxon>
        <taxon>Hydrozoa</taxon>
        <taxon>Hydroidolina</taxon>
        <taxon>Leptothecata</taxon>
        <taxon>Obeliida</taxon>
        <taxon>Clytiidae</taxon>
        <taxon>Clytia</taxon>
    </lineage>
</organism>
<comment type="similarity">
    <text evidence="1">Belongs to the cytochrome P450 family.</text>
</comment>
<evidence type="ECO:0000256" key="3">
    <source>
        <dbReference type="SAM" id="Phobius"/>
    </source>
</evidence>
<dbReference type="EnsemblMetazoa" id="CLYHEMT011109.1">
    <property type="protein sequence ID" value="CLYHEMP011109.1"/>
    <property type="gene ID" value="CLYHEMG011109"/>
</dbReference>
<dbReference type="GO" id="GO:0020037">
    <property type="term" value="F:heme binding"/>
    <property type="evidence" value="ECO:0007669"/>
    <property type="project" value="InterPro"/>
</dbReference>
<dbReference type="OrthoDB" id="1470350at2759"/>
<feature type="binding site" description="axial binding residue" evidence="2">
    <location>
        <position position="430"/>
    </location>
    <ligand>
        <name>heme</name>
        <dbReference type="ChEBI" id="CHEBI:30413"/>
    </ligand>
    <ligandPart>
        <name>Fe</name>
        <dbReference type="ChEBI" id="CHEBI:18248"/>
    </ligandPart>
</feature>
<dbReference type="GO" id="GO:0016705">
    <property type="term" value="F:oxidoreductase activity, acting on paired donors, with incorporation or reduction of molecular oxygen"/>
    <property type="evidence" value="ECO:0007669"/>
    <property type="project" value="InterPro"/>
</dbReference>
<comment type="cofactor">
    <cofactor evidence="2">
        <name>heme</name>
        <dbReference type="ChEBI" id="CHEBI:30413"/>
    </cofactor>
</comment>
<dbReference type="GO" id="GO:0004497">
    <property type="term" value="F:monooxygenase activity"/>
    <property type="evidence" value="ECO:0007669"/>
    <property type="project" value="InterPro"/>
</dbReference>
<dbReference type="PANTHER" id="PTHR24280:SF4">
    <property type="entry name" value="CYTOCHROME P450 20A1"/>
    <property type="match status" value="1"/>
</dbReference>
<evidence type="ECO:0000313" key="5">
    <source>
        <dbReference type="Proteomes" id="UP000594262"/>
    </source>
</evidence>
<keyword evidence="3" id="KW-0812">Transmembrane</keyword>
<reference evidence="4" key="1">
    <citation type="submission" date="2021-01" db="UniProtKB">
        <authorList>
            <consortium name="EnsemblMetazoa"/>
        </authorList>
    </citation>
    <scope>IDENTIFICATION</scope>
</reference>
<keyword evidence="2" id="KW-0349">Heme</keyword>
<dbReference type="InterPro" id="IPR052666">
    <property type="entry name" value="CYP450_20A1-like"/>
</dbReference>
<proteinExistence type="inferred from homology"/>
<dbReference type="Pfam" id="PF00067">
    <property type="entry name" value="p450"/>
    <property type="match status" value="1"/>
</dbReference>